<dbReference type="AlphaFoldDB" id="A0A9W9I264"/>
<comment type="caution">
    <text evidence="1">The sequence shown here is derived from an EMBL/GenBank/DDBJ whole genome shotgun (WGS) entry which is preliminary data.</text>
</comment>
<sequence>MKAHWSEQHTYCVHKGSGRPTPAQAQTIQANIEKNSHRVYCQRVFTQGPGSHYIRIAQSSPDAAPEPVANIDSVDRQGDLDEATPWLNRTGWVQYLQGTPREPLGQSIARPKDDAEGPERAALAIWEAMARLAKVSQDVAKSCGHLLRIDIARTMKDESPHSPLLAYLNAAGIQKHVEPWQQILMFFARTQVNHNWRSPEYKFTPRQQRSWDIVWRHAQSRPASPDPMDPEEWEPEPFELRPIEIALLEFCIDLLRQKIRNDEYGLLHKALRLDPQSLEIRRSFAGQNGRRWFPGDMVELDNEYIYEADEGYDSTPPSPTPMASSPPASSQMLGRFTQEQRRHPQRTFPEWVKYMVDTFMVRGTNGPVQWLLDLRTYGMKVFFNTPAEGHIGWKSGDELLYKQIHFTMGDFRGFVHGLVGRMRQQLVEELMLSGKTTPPVIPWDDLYDDPTQNAPGWSFIRDSRTRWPVQGEEWLMQRVRREPVLRQRFIQPDGQGFRMHAIDRFFRVVSQFRERLAVAIHVSAGQPSRGPELMSIRHRNSERERRNIFIEDRMVVFVSRYHKGFHVHNDTKVIFRYLPRELGELVVWYLWLVLPFVEQMQSYQRHFRGASPAVAHRAEYIWSPDPDRETEF</sequence>
<protein>
    <submittedName>
        <fullName evidence="1">Uncharacterized protein</fullName>
    </submittedName>
</protein>
<keyword evidence="2" id="KW-1185">Reference proteome</keyword>
<evidence type="ECO:0000313" key="2">
    <source>
        <dbReference type="Proteomes" id="UP001146351"/>
    </source>
</evidence>
<dbReference type="EMBL" id="JAPQKO010000005">
    <property type="protein sequence ID" value="KAJ5162549.1"/>
    <property type="molecule type" value="Genomic_DNA"/>
</dbReference>
<evidence type="ECO:0000313" key="1">
    <source>
        <dbReference type="EMBL" id="KAJ5162549.1"/>
    </source>
</evidence>
<organism evidence="1 2">
    <name type="scientific">Penicillium capsulatum</name>
    <dbReference type="NCBI Taxonomy" id="69766"/>
    <lineage>
        <taxon>Eukaryota</taxon>
        <taxon>Fungi</taxon>
        <taxon>Dikarya</taxon>
        <taxon>Ascomycota</taxon>
        <taxon>Pezizomycotina</taxon>
        <taxon>Eurotiomycetes</taxon>
        <taxon>Eurotiomycetidae</taxon>
        <taxon>Eurotiales</taxon>
        <taxon>Aspergillaceae</taxon>
        <taxon>Penicillium</taxon>
    </lineage>
</organism>
<name>A0A9W9I264_9EURO</name>
<dbReference type="Proteomes" id="UP001146351">
    <property type="component" value="Unassembled WGS sequence"/>
</dbReference>
<proteinExistence type="predicted"/>
<reference evidence="1" key="1">
    <citation type="submission" date="2022-11" db="EMBL/GenBank/DDBJ databases">
        <authorList>
            <person name="Petersen C."/>
        </authorList>
    </citation>
    <scope>NUCLEOTIDE SEQUENCE</scope>
    <source>
        <strain evidence="1">IBT 21917</strain>
    </source>
</reference>
<reference evidence="1" key="2">
    <citation type="journal article" date="2023" name="IMA Fungus">
        <title>Comparative genomic study of the Penicillium genus elucidates a diverse pangenome and 15 lateral gene transfer events.</title>
        <authorList>
            <person name="Petersen C."/>
            <person name="Sorensen T."/>
            <person name="Nielsen M.R."/>
            <person name="Sondergaard T.E."/>
            <person name="Sorensen J.L."/>
            <person name="Fitzpatrick D.A."/>
            <person name="Frisvad J.C."/>
            <person name="Nielsen K.L."/>
        </authorList>
    </citation>
    <scope>NUCLEOTIDE SEQUENCE</scope>
    <source>
        <strain evidence="1">IBT 21917</strain>
    </source>
</reference>
<gene>
    <name evidence="1" type="ORF">N7492_007941</name>
</gene>
<accession>A0A9W9I264</accession>
<dbReference type="OrthoDB" id="4507197at2759"/>